<evidence type="ECO:0000256" key="12">
    <source>
        <dbReference type="ARBA" id="ARBA00022786"/>
    </source>
</evidence>
<dbReference type="SMART" id="SM00744">
    <property type="entry name" value="RINGv"/>
    <property type="match status" value="1"/>
</dbReference>
<dbReference type="Gene3D" id="1.25.10.10">
    <property type="entry name" value="Leucine-rich Repeat Variant"/>
    <property type="match status" value="1"/>
</dbReference>
<dbReference type="EC" id="2.3.2.27" evidence="5 16"/>
<comment type="subcellular location">
    <subcellularLocation>
        <location evidence="2">Cytoplasm</location>
        <location evidence="2">Cytosol</location>
    </subcellularLocation>
</comment>
<evidence type="ECO:0000256" key="5">
    <source>
        <dbReference type="ARBA" id="ARBA00012483"/>
    </source>
</evidence>
<name>A0A6A6YGM4_9PEZI</name>
<evidence type="ECO:0000256" key="3">
    <source>
        <dbReference type="ARBA" id="ARBA00004906"/>
    </source>
</evidence>
<keyword evidence="8 16" id="KW-0808">Transferase</keyword>
<reference evidence="21" key="3">
    <citation type="submission" date="2025-04" db="UniProtKB">
        <authorList>
            <consortium name="RefSeq"/>
        </authorList>
    </citation>
    <scope>IDENTIFICATION</scope>
    <source>
        <strain evidence="21">CBS 304.34</strain>
    </source>
</reference>
<feature type="compositionally biased region" description="Low complexity" evidence="17">
    <location>
        <begin position="8"/>
        <end position="20"/>
    </location>
</feature>
<evidence type="ECO:0000313" key="21">
    <source>
        <dbReference type="RefSeq" id="XP_033574915.1"/>
    </source>
</evidence>
<comment type="pathway">
    <text evidence="3 16">Protein modification; protein ubiquitination.</text>
</comment>
<keyword evidence="20" id="KW-1185">Reference proteome</keyword>
<dbReference type="EMBL" id="MU003704">
    <property type="protein sequence ID" value="KAF2807951.1"/>
    <property type="molecule type" value="Genomic_DNA"/>
</dbReference>
<dbReference type="GO" id="GO:0016567">
    <property type="term" value="P:protein ubiquitination"/>
    <property type="evidence" value="ECO:0007669"/>
    <property type="project" value="UniProtKB-UniPathway"/>
</dbReference>
<dbReference type="InterPro" id="IPR054477">
    <property type="entry name" value="LTN1_E3_ligase_6th"/>
</dbReference>
<dbReference type="InterPro" id="IPR054478">
    <property type="entry name" value="LTN1_UBC"/>
</dbReference>
<dbReference type="InterPro" id="IPR001841">
    <property type="entry name" value="Znf_RING"/>
</dbReference>
<evidence type="ECO:0000256" key="4">
    <source>
        <dbReference type="ARBA" id="ARBA00007997"/>
    </source>
</evidence>
<evidence type="ECO:0000256" key="8">
    <source>
        <dbReference type="ARBA" id="ARBA00022679"/>
    </source>
</evidence>
<dbReference type="PANTHER" id="PTHR12389">
    <property type="entry name" value="ZINC FINGER PROTEIN 294"/>
    <property type="match status" value="1"/>
</dbReference>
<dbReference type="GO" id="GO:0072344">
    <property type="term" value="P:rescue of stalled ribosome"/>
    <property type="evidence" value="ECO:0007669"/>
    <property type="project" value="UniProtKB-UniRule"/>
</dbReference>
<dbReference type="Pfam" id="PF13639">
    <property type="entry name" value="zf-RING_2"/>
    <property type="match status" value="1"/>
</dbReference>
<dbReference type="InterPro" id="IPR054476">
    <property type="entry name" value="Ltn1_N"/>
</dbReference>
<evidence type="ECO:0000313" key="19">
    <source>
        <dbReference type="EMBL" id="KAF2807951.1"/>
    </source>
</evidence>
<gene>
    <name evidence="19 21" type="ORF">BDZ99DRAFT_420629</name>
</gene>
<dbReference type="GO" id="GO:1990112">
    <property type="term" value="C:RQC complex"/>
    <property type="evidence" value="ECO:0007669"/>
    <property type="project" value="UniProtKB-UniRule"/>
</dbReference>
<evidence type="ECO:0000256" key="13">
    <source>
        <dbReference type="ARBA" id="ARBA00022833"/>
    </source>
</evidence>
<dbReference type="InterPro" id="IPR039804">
    <property type="entry name" value="RING-CH-C4HC3_LTN1"/>
</dbReference>
<comment type="catalytic activity">
    <reaction evidence="1 16">
        <text>S-ubiquitinyl-[E2 ubiquitin-conjugating enzyme]-L-cysteine + [acceptor protein]-L-lysine = [E2 ubiquitin-conjugating enzyme]-L-cysteine + N(6)-ubiquitinyl-[acceptor protein]-L-lysine.</text>
        <dbReference type="EC" id="2.3.2.27"/>
    </reaction>
</comment>
<keyword evidence="10" id="KW-0677">Repeat</keyword>
<dbReference type="InterPro" id="IPR011989">
    <property type="entry name" value="ARM-like"/>
</dbReference>
<dbReference type="SUPFAM" id="SSF57850">
    <property type="entry name" value="RING/U-box"/>
    <property type="match status" value="1"/>
</dbReference>
<evidence type="ECO:0000256" key="10">
    <source>
        <dbReference type="ARBA" id="ARBA00022737"/>
    </source>
</evidence>
<evidence type="ECO:0000256" key="9">
    <source>
        <dbReference type="ARBA" id="ARBA00022723"/>
    </source>
</evidence>
<dbReference type="InterPro" id="IPR039795">
    <property type="entry name" value="LTN1/Rkr1"/>
</dbReference>
<dbReference type="PROSITE" id="PS50089">
    <property type="entry name" value="ZF_RING_2"/>
    <property type="match status" value="1"/>
</dbReference>
<keyword evidence="9 16" id="KW-0479">Metal-binding</keyword>
<evidence type="ECO:0000256" key="11">
    <source>
        <dbReference type="ARBA" id="ARBA00022771"/>
    </source>
</evidence>
<dbReference type="Gene3D" id="3.30.40.10">
    <property type="entry name" value="Zinc/RING finger domain, C3HC4 (zinc finger)"/>
    <property type="match status" value="1"/>
</dbReference>
<reference evidence="19 21" key="1">
    <citation type="journal article" date="2020" name="Stud. Mycol.">
        <title>101 Dothideomycetes genomes: a test case for predicting lifestyles and emergence of pathogens.</title>
        <authorList>
            <person name="Haridas S."/>
            <person name="Albert R."/>
            <person name="Binder M."/>
            <person name="Bloem J."/>
            <person name="Labutti K."/>
            <person name="Salamov A."/>
            <person name="Andreopoulos B."/>
            <person name="Baker S."/>
            <person name="Barry K."/>
            <person name="Bills G."/>
            <person name="Bluhm B."/>
            <person name="Cannon C."/>
            <person name="Castanera R."/>
            <person name="Culley D."/>
            <person name="Daum C."/>
            <person name="Ezra D."/>
            <person name="Gonzalez J."/>
            <person name="Henrissat B."/>
            <person name="Kuo A."/>
            <person name="Liang C."/>
            <person name="Lipzen A."/>
            <person name="Lutzoni F."/>
            <person name="Magnuson J."/>
            <person name="Mondo S."/>
            <person name="Nolan M."/>
            <person name="Ohm R."/>
            <person name="Pangilinan J."/>
            <person name="Park H.-J."/>
            <person name="Ramirez L."/>
            <person name="Alfaro M."/>
            <person name="Sun H."/>
            <person name="Tritt A."/>
            <person name="Yoshinaga Y."/>
            <person name="Zwiers L.-H."/>
            <person name="Turgeon B."/>
            <person name="Goodwin S."/>
            <person name="Spatafora J."/>
            <person name="Crous P."/>
            <person name="Grigoriev I."/>
        </authorList>
    </citation>
    <scope>NUCLEOTIDE SEQUENCE</scope>
    <source>
        <strain evidence="19 21">CBS 304.34</strain>
    </source>
</reference>
<evidence type="ECO:0000256" key="6">
    <source>
        <dbReference type="ARBA" id="ARBA00017157"/>
    </source>
</evidence>
<evidence type="ECO:0000256" key="1">
    <source>
        <dbReference type="ARBA" id="ARBA00000900"/>
    </source>
</evidence>
<protein>
    <recommendedName>
        <fullName evidence="6 16">E3 ubiquitin-protein ligase listerin</fullName>
        <ecNumber evidence="5 16">2.3.2.27</ecNumber>
    </recommendedName>
    <alternativeName>
        <fullName evidence="16">RING-type E3 ubiquitin transferase listerin</fullName>
    </alternativeName>
</protein>
<evidence type="ECO:0000313" key="20">
    <source>
        <dbReference type="Proteomes" id="UP000504636"/>
    </source>
</evidence>
<dbReference type="Proteomes" id="UP000504636">
    <property type="component" value="Unplaced"/>
</dbReference>
<evidence type="ECO:0000256" key="15">
    <source>
        <dbReference type="PROSITE-ProRule" id="PRU00175"/>
    </source>
</evidence>
<comment type="function">
    <text evidence="14">E3 ubiquitin-protein ligase component of the ribosome quality control complex (RQC), a ribosome-associated complex that mediates ubiquitination and extraction of incompletely synthesized nascent chains for proteasomal degradation. Mediates ubiquitination of proteins derived from mRNAs lacking stop codons (non-stop proteins) and other translation arrest products induced by poly-lysine sequences and tandem rare codons. Ubiquitination leads to CDC48 recruitment for extraction and degradation of the incomplete translation product. May indirectly play a role in chromatin function and transcription.</text>
</comment>
<keyword evidence="11 15" id="KW-0863">Zinc-finger</keyword>
<dbReference type="GO" id="GO:0043023">
    <property type="term" value="F:ribosomal large subunit binding"/>
    <property type="evidence" value="ECO:0007669"/>
    <property type="project" value="TreeGrafter"/>
</dbReference>
<dbReference type="InterPro" id="IPR016024">
    <property type="entry name" value="ARM-type_fold"/>
</dbReference>
<dbReference type="SMART" id="SM00184">
    <property type="entry name" value="RING"/>
    <property type="match status" value="1"/>
</dbReference>
<dbReference type="UniPathway" id="UPA00143"/>
<comment type="similarity">
    <text evidence="4 16">Belongs to the LTN1 family.</text>
</comment>
<evidence type="ECO:0000259" key="18">
    <source>
        <dbReference type="PROSITE" id="PS50089"/>
    </source>
</evidence>
<dbReference type="InterPro" id="IPR011016">
    <property type="entry name" value="Znf_RING-CH"/>
</dbReference>
<dbReference type="GO" id="GO:0005829">
    <property type="term" value="C:cytosol"/>
    <property type="evidence" value="ECO:0007669"/>
    <property type="project" value="UniProtKB-SubCell"/>
</dbReference>
<dbReference type="InterPro" id="IPR013083">
    <property type="entry name" value="Znf_RING/FYVE/PHD"/>
</dbReference>
<dbReference type="SMART" id="SM01197">
    <property type="entry name" value="FANCL_C"/>
    <property type="match status" value="1"/>
</dbReference>
<proteinExistence type="inferred from homology"/>
<organism evidence="19">
    <name type="scientific">Mytilinidion resinicola</name>
    <dbReference type="NCBI Taxonomy" id="574789"/>
    <lineage>
        <taxon>Eukaryota</taxon>
        <taxon>Fungi</taxon>
        <taxon>Dikarya</taxon>
        <taxon>Ascomycota</taxon>
        <taxon>Pezizomycotina</taxon>
        <taxon>Dothideomycetes</taxon>
        <taxon>Pleosporomycetidae</taxon>
        <taxon>Mytilinidiales</taxon>
        <taxon>Mytilinidiaceae</taxon>
        <taxon>Mytilinidion</taxon>
    </lineage>
</organism>
<comment type="subunit">
    <text evidence="16">Component of the ribosome quality control complex (RQC).</text>
</comment>
<reference evidence="21" key="2">
    <citation type="submission" date="2020-04" db="EMBL/GenBank/DDBJ databases">
        <authorList>
            <consortium name="NCBI Genome Project"/>
        </authorList>
    </citation>
    <scope>NUCLEOTIDE SEQUENCE</scope>
    <source>
        <strain evidence="21">CBS 304.34</strain>
    </source>
</reference>
<dbReference type="GO" id="GO:1990116">
    <property type="term" value="P:ribosome-associated ubiquitin-dependent protein catabolic process"/>
    <property type="evidence" value="ECO:0007669"/>
    <property type="project" value="UniProtKB-UniRule"/>
</dbReference>
<evidence type="ECO:0000256" key="14">
    <source>
        <dbReference type="ARBA" id="ARBA00055150"/>
    </source>
</evidence>
<dbReference type="SUPFAM" id="SSF48371">
    <property type="entry name" value="ARM repeat"/>
    <property type="match status" value="1"/>
</dbReference>
<dbReference type="Pfam" id="PF22999">
    <property type="entry name" value="LTN1_E3_ligase_6th"/>
    <property type="match status" value="1"/>
</dbReference>
<dbReference type="PANTHER" id="PTHR12389:SF0">
    <property type="entry name" value="E3 UBIQUITIN-PROTEIN LIGASE LISTERIN"/>
    <property type="match status" value="1"/>
</dbReference>
<keyword evidence="13 16" id="KW-0862">Zinc</keyword>
<evidence type="ECO:0000256" key="2">
    <source>
        <dbReference type="ARBA" id="ARBA00004514"/>
    </source>
</evidence>
<feature type="region of interest" description="Disordered" evidence="17">
    <location>
        <begin position="1"/>
        <end position="20"/>
    </location>
</feature>
<dbReference type="OrthoDB" id="6108at2759"/>
<dbReference type="GO" id="GO:0008270">
    <property type="term" value="F:zinc ion binding"/>
    <property type="evidence" value="ECO:0007669"/>
    <property type="project" value="UniProtKB-KW"/>
</dbReference>
<dbReference type="CDD" id="cd16491">
    <property type="entry name" value="RING-CH-C4HC3_LTN1"/>
    <property type="match status" value="1"/>
</dbReference>
<feature type="domain" description="RING-type" evidence="18">
    <location>
        <begin position="1559"/>
        <end position="1605"/>
    </location>
</feature>
<comment type="function">
    <text evidence="16">E3 ubiquitin-protein ligase. Component of the ribosome quality control complex (RQC), a ribosome-associated complex that mediates ubiquitination and extraction of incompletely synthesized nascent chains for proteasomal degradation.</text>
</comment>
<sequence>MSKRQVKAQASSSRAASSAFGSGFGAASAIAFGASSSPLSYVSEPPDLSAISDPNVVVAFKNLSKKDSTTKAKALEDLQTYISSVGGQVEDGILEAWIKTFPRTSIDSSRRVRQLAQSLQGQICAAAGKRIAKYIPKAVGAWLCGLYDNDRLVVKATQESLKLVFSTPEKLQNLRKAYQQPILEYCRYAIDNETALTLSDERTVSPDDAEGKYCRVIAACIAVIGSLLTDLKPEDSTKYQSDYDAFLGDQKLWEFATYEDASVRRSTHRFLRTCLLKKKDSLSSHLRTLSKSYLYQGLSSNQTGSAYEYVETVVMLTELFPLVWTDHYSGKKTVTQKFQHFLKRGSQSGPREFWDGIAKLFNFLPKSVLPATGVDAVDLLGAMHSGIIKKDEPRANLAAAFGAYLHVALLICSLLPEDDQRRLMSEMVLPIFSQYLRPSPEQSQWAIPEPNGSRIISKVMVSGIIPSVLQEEWPKYAEMLIEDIKTSAPEQSKDFEKSHKALIQQAARLASLQAHALDNDSSGFYRPVLSSATALIVSVSLEVLISRKGKPYGAAGVVAEFLRLCESLVFDEEHCKDQLMSFLHNDLPSLFISPSYSWRATLKAVLGSPDSPAKLEALGHLLTSPKIPTGFNLASSDAELQNYINAKAHSALQGTSDWLFFGQLLQSPSTAIATETADEILSSMTKSLSVADSTANALEGFQKVTNLNPLLLKHFVPTPEGSELLRSLLLLAESADDQIAQEASAVNNSIHSILTRGSDGGNSKQSMFDVIQNGLKEASRTSVSVNTLVELATKIWVAEEDSTSPLGDVADCLLPDGNAWTAALTPFLAVQPRASLSITNVLGGTSYLVPPSSSQEAFSKTYPRDGDGFSAAFRIASYASRVLCGTDVFEYIATERQEEIYRLTALTVQLIEDNLGLAGSNNLWAQYTPEVENVVVLSLEDARNFMNKQLTDNGSSWDDDNEGPTSFLKSALVSLHAASEETSSSSYYSSRALSVLTTELIEIYGWNSQRTPNLQTALKGLRRSKSPFYPAAFLTGYSLPLSTTKSSTRLCNEYVAEITGLDIAEKSEEGLRQLVMLNLILYNHEDVSEGIARQRAIFFVKHVIPWLEDDSISLSIRAEVCRSLSALLPLISDIYGSHWGKILNCLADQWSLPRKIDDHGSNTDATIPSIHASLKLYATLRSLKGSEDPNDDLVDAWKDSEENVASGLINLLKHSQHFPDEYHQPLRIVNELLTRQISKISLQHLNETEELFPLLYVESQSVQQAAFDILHQKIPAAQEQISIDAAIDKSTARLPEELLSLILEAPTLESLADASFERSMPLPLRGYLLSWLLVFDHMQHASYKVKTDYIEHIKEGDYLPGLLDFTFDFLGHARGKPVDVGKLDVTTYTPDMEPPERDSQWLLTHIYYLCLTHMPSLAKTWWIDCKSRQKVIAVESWTEKFISPHVITTALAAVSAWSATQPADDEPLLIRVSPRAREVTAAYEVDEQTMRIRLAMPPTYPLHLALVEGLSRVAVDEKKWQSWLLSAQGVIASSNGNLIDGLTAWRRNVVGTLKGQSECAICYSIIGADKQLPSKRCSTCKNLFHASCLYKWFKTSNASSCPLCRNAFNYG</sequence>
<accession>A0A6A6YGM4</accession>
<keyword evidence="12 16" id="KW-0833">Ubl conjugation pathway</keyword>
<dbReference type="GeneID" id="54457821"/>
<dbReference type="Pfam" id="PF23009">
    <property type="entry name" value="UBC_like"/>
    <property type="match status" value="1"/>
</dbReference>
<evidence type="ECO:0000256" key="17">
    <source>
        <dbReference type="SAM" id="MobiDB-lite"/>
    </source>
</evidence>
<evidence type="ECO:0000256" key="16">
    <source>
        <dbReference type="RuleBase" id="RU367090"/>
    </source>
</evidence>
<dbReference type="GO" id="GO:0061630">
    <property type="term" value="F:ubiquitin protein ligase activity"/>
    <property type="evidence" value="ECO:0007669"/>
    <property type="project" value="UniProtKB-UniRule"/>
</dbReference>
<dbReference type="FunFam" id="3.30.40.10:FF:000038">
    <property type="entry name" value="E3 ubiquitin-protein ligase listerin"/>
    <property type="match status" value="1"/>
</dbReference>
<evidence type="ECO:0000256" key="7">
    <source>
        <dbReference type="ARBA" id="ARBA00022490"/>
    </source>
</evidence>
<keyword evidence="7" id="KW-0963">Cytoplasm</keyword>
<dbReference type="Pfam" id="PF22958">
    <property type="entry name" value="Ltn1_1st"/>
    <property type="match status" value="1"/>
</dbReference>
<dbReference type="RefSeq" id="XP_033574915.1">
    <property type="nucleotide sequence ID" value="XM_033716928.1"/>
</dbReference>